<proteinExistence type="predicted"/>
<dbReference type="GO" id="GO:0016740">
    <property type="term" value="F:transferase activity"/>
    <property type="evidence" value="ECO:0007669"/>
    <property type="project" value="UniProtKB-KW"/>
</dbReference>
<dbReference type="AlphaFoldDB" id="A0A170PM76"/>
<dbReference type="SUPFAM" id="SSF56112">
    <property type="entry name" value="Protein kinase-like (PK-like)"/>
    <property type="match status" value="1"/>
</dbReference>
<dbReference type="InterPro" id="IPR002575">
    <property type="entry name" value="Aminoglycoside_PTrfase"/>
</dbReference>
<gene>
    <name evidence="2" type="ORF">MGWOODY_Tha2500</name>
</gene>
<feature type="domain" description="Aminoglycoside phosphotransferase" evidence="1">
    <location>
        <begin position="39"/>
        <end position="274"/>
    </location>
</feature>
<dbReference type="Pfam" id="PF01636">
    <property type="entry name" value="APH"/>
    <property type="match status" value="1"/>
</dbReference>
<dbReference type="InterPro" id="IPR041726">
    <property type="entry name" value="ACAD10_11_N"/>
</dbReference>
<dbReference type="CDD" id="cd05154">
    <property type="entry name" value="ACAD10_11_N-like"/>
    <property type="match status" value="1"/>
</dbReference>
<keyword evidence="2" id="KW-0808">Transferase</keyword>
<evidence type="ECO:0000313" key="2">
    <source>
        <dbReference type="EMBL" id="CUS42376.1"/>
    </source>
</evidence>
<sequence>MSKEYIDQAKALRDSDSFNVEALNAWLQQQVDGLSGTPEVRQFSGGASNLTYQLSYPAQADGKPVDYIMRRPPSGHKAAGAHDMKREYNVMASLKPVYPYVPQMIAMCDDQSVIGSDFYVMERLVGIIPRGNLPKGMQLSAEQARDLCISTFDKLIDLHQVDYKAAGLDSLGKGEGYVQRQVEGWTKRYGKSKTWNVPSFKKTIKWLQEHQPNDVATCIIHNDFRMDNVVLNPDNPGEIIGVLDWEMATLGDPLMDLGGALAYWIQADDDFVMRSVRRQPSHLPGMLTRNEIVEHYCQRMNLDKAMWPFYEVFGLFRLAVIAQQIYYRYHHKQTDNPAFKNFWIMVNYLNWRCNRIIKRSQLPKAGH</sequence>
<evidence type="ECO:0000259" key="1">
    <source>
        <dbReference type="Pfam" id="PF01636"/>
    </source>
</evidence>
<dbReference type="InterPro" id="IPR052898">
    <property type="entry name" value="ACAD10-like"/>
</dbReference>
<dbReference type="PANTHER" id="PTHR47829:SF1">
    <property type="entry name" value="HAD FAMILY PHOSPHATASE"/>
    <property type="match status" value="1"/>
</dbReference>
<name>A0A170PM76_9ZZZZ</name>
<accession>A0A170PM76</accession>
<dbReference type="Gene3D" id="3.30.200.20">
    <property type="entry name" value="Phosphorylase Kinase, domain 1"/>
    <property type="match status" value="1"/>
</dbReference>
<dbReference type="EMBL" id="CZQC01000065">
    <property type="protein sequence ID" value="CUS42376.1"/>
    <property type="molecule type" value="Genomic_DNA"/>
</dbReference>
<dbReference type="Gene3D" id="3.90.1200.10">
    <property type="match status" value="1"/>
</dbReference>
<organism evidence="2">
    <name type="scientific">hydrothermal vent metagenome</name>
    <dbReference type="NCBI Taxonomy" id="652676"/>
    <lineage>
        <taxon>unclassified sequences</taxon>
        <taxon>metagenomes</taxon>
        <taxon>ecological metagenomes</taxon>
    </lineage>
</organism>
<protein>
    <submittedName>
        <fullName evidence="2">Predicted aminoglycoside phosphotransferase</fullName>
    </submittedName>
</protein>
<reference evidence="2" key="1">
    <citation type="submission" date="2015-10" db="EMBL/GenBank/DDBJ databases">
        <authorList>
            <person name="Gilbert D.G."/>
        </authorList>
    </citation>
    <scope>NUCLEOTIDE SEQUENCE</scope>
</reference>
<dbReference type="InterPro" id="IPR011009">
    <property type="entry name" value="Kinase-like_dom_sf"/>
</dbReference>
<dbReference type="PANTHER" id="PTHR47829">
    <property type="entry name" value="HYDROLASE, PUTATIVE (AFU_ORTHOLOGUE AFUA_1G12880)-RELATED"/>
    <property type="match status" value="1"/>
</dbReference>